<evidence type="ECO:0000259" key="4">
    <source>
        <dbReference type="Pfam" id="PF13439"/>
    </source>
</evidence>
<organism evidence="6 7">
    <name type="scientific">Actinopolymorpha cephalotaxi</name>
    <dbReference type="NCBI Taxonomy" id="504797"/>
    <lineage>
        <taxon>Bacteria</taxon>
        <taxon>Bacillati</taxon>
        <taxon>Actinomycetota</taxon>
        <taxon>Actinomycetes</taxon>
        <taxon>Propionibacteriales</taxon>
        <taxon>Actinopolymorphaceae</taxon>
        <taxon>Actinopolymorpha</taxon>
    </lineage>
</organism>
<sequence length="392" mass="42629">MRVLVLTNLWPNPQVHFAGTFIVSRVQHLVRLGVDVTLCHLHYKPLWPGESAPSWQALNRLREQITELPAYRPSWYAYGGVKLSLPAMMESGGTRHVSRHACAAPRFDVVHAHGMYVPSAGVIAMQVAQQLRVPYVLSLHGGDVNSAQGRTRADLRRVVGSAAAVSFVSEALRTHAGSLGAVPNRAVVIPNGVDLERFKPEVAGEPAPPGGRRPRVVGYLGHLTAIKGADRLVDIMKLLTDADVRLLVGGRGHLDKSLRQRSSGLPIDFVGPISPGDVPRFMRSLDLLVVPSRSEGWPTVILEAHACGVPVLGSDAGGTADAIGDSTYVVPNGEDFERRFAERLCEVLENKADPHRLRRRAEEYSWRQIAVREAEMLQTAAGSTRGAQAHGR</sequence>
<reference evidence="5 8" key="2">
    <citation type="submission" date="2020-07" db="EMBL/GenBank/DDBJ databases">
        <title>Sequencing the genomes of 1000 actinobacteria strains.</title>
        <authorList>
            <person name="Klenk H.-P."/>
        </authorList>
    </citation>
    <scope>NUCLEOTIDE SEQUENCE [LARGE SCALE GENOMIC DNA]</scope>
    <source>
        <strain evidence="5 8">DSM 45117</strain>
    </source>
</reference>
<dbReference type="RefSeq" id="WP_092883601.1">
    <property type="nucleotide sequence ID" value="NZ_FOOI01000007.1"/>
</dbReference>
<keyword evidence="2 6" id="KW-0808">Transferase</keyword>
<dbReference type="EMBL" id="FOOI01000007">
    <property type="protein sequence ID" value="SFG61153.1"/>
    <property type="molecule type" value="Genomic_DNA"/>
</dbReference>
<keyword evidence="8" id="KW-1185">Reference proteome</keyword>
<evidence type="ECO:0000313" key="5">
    <source>
        <dbReference type="EMBL" id="NYH82971.1"/>
    </source>
</evidence>
<dbReference type="Pfam" id="PF13439">
    <property type="entry name" value="Glyco_transf_4"/>
    <property type="match status" value="1"/>
</dbReference>
<evidence type="ECO:0000313" key="7">
    <source>
        <dbReference type="Proteomes" id="UP000199052"/>
    </source>
</evidence>
<feature type="domain" description="Glycosyltransferase subfamily 4-like N-terminal" evidence="4">
    <location>
        <begin position="19"/>
        <end position="197"/>
    </location>
</feature>
<evidence type="ECO:0000256" key="2">
    <source>
        <dbReference type="ARBA" id="ARBA00022679"/>
    </source>
</evidence>
<dbReference type="Pfam" id="PF00534">
    <property type="entry name" value="Glycos_transf_1"/>
    <property type="match status" value="1"/>
</dbReference>
<evidence type="ECO:0000313" key="6">
    <source>
        <dbReference type="EMBL" id="SFG61153.1"/>
    </source>
</evidence>
<dbReference type="InterPro" id="IPR001296">
    <property type="entry name" value="Glyco_trans_1"/>
</dbReference>
<dbReference type="EMBL" id="JACBZA010000001">
    <property type="protein sequence ID" value="NYH82971.1"/>
    <property type="molecule type" value="Genomic_DNA"/>
</dbReference>
<name>A0A1I2T850_9ACTN</name>
<dbReference type="Proteomes" id="UP000199052">
    <property type="component" value="Unassembled WGS sequence"/>
</dbReference>
<evidence type="ECO:0000313" key="8">
    <source>
        <dbReference type="Proteomes" id="UP000533017"/>
    </source>
</evidence>
<dbReference type="Gene3D" id="3.40.50.2000">
    <property type="entry name" value="Glycogen Phosphorylase B"/>
    <property type="match status" value="2"/>
</dbReference>
<dbReference type="GO" id="GO:1901137">
    <property type="term" value="P:carbohydrate derivative biosynthetic process"/>
    <property type="evidence" value="ECO:0007669"/>
    <property type="project" value="UniProtKB-ARBA"/>
</dbReference>
<protein>
    <submittedName>
        <fullName evidence="5">Glycosyltransferase involved in cell wall biosynthesis</fullName>
    </submittedName>
    <submittedName>
        <fullName evidence="6">Glycosyltransferase involved in cell wall bisynthesis</fullName>
    </submittedName>
</protein>
<dbReference type="GO" id="GO:0016757">
    <property type="term" value="F:glycosyltransferase activity"/>
    <property type="evidence" value="ECO:0007669"/>
    <property type="project" value="UniProtKB-KW"/>
</dbReference>
<dbReference type="OrthoDB" id="8555507at2"/>
<dbReference type="STRING" id="504797.SAMN05421678_10778"/>
<dbReference type="Proteomes" id="UP000533017">
    <property type="component" value="Unassembled WGS sequence"/>
</dbReference>
<evidence type="ECO:0000256" key="1">
    <source>
        <dbReference type="ARBA" id="ARBA00022676"/>
    </source>
</evidence>
<reference evidence="6 7" key="1">
    <citation type="submission" date="2016-10" db="EMBL/GenBank/DDBJ databases">
        <authorList>
            <person name="de Groot N.N."/>
        </authorList>
    </citation>
    <scope>NUCLEOTIDE SEQUENCE [LARGE SCALE GENOMIC DNA]</scope>
    <source>
        <strain evidence="6 7">CPCC 202808</strain>
    </source>
</reference>
<dbReference type="InterPro" id="IPR050194">
    <property type="entry name" value="Glycosyltransferase_grp1"/>
</dbReference>
<evidence type="ECO:0000259" key="3">
    <source>
        <dbReference type="Pfam" id="PF00534"/>
    </source>
</evidence>
<dbReference type="AlphaFoldDB" id="A0A1I2T850"/>
<keyword evidence="1" id="KW-0328">Glycosyltransferase</keyword>
<gene>
    <name evidence="5" type="ORF">FHR37_001822</name>
    <name evidence="6" type="ORF">SAMN05421678_10778</name>
</gene>
<dbReference type="PANTHER" id="PTHR45947">
    <property type="entry name" value="SULFOQUINOVOSYL TRANSFERASE SQD2"/>
    <property type="match status" value="1"/>
</dbReference>
<accession>A0A1I2T850</accession>
<proteinExistence type="predicted"/>
<feature type="domain" description="Glycosyl transferase family 1" evidence="3">
    <location>
        <begin position="214"/>
        <end position="363"/>
    </location>
</feature>
<dbReference type="SUPFAM" id="SSF53756">
    <property type="entry name" value="UDP-Glycosyltransferase/glycogen phosphorylase"/>
    <property type="match status" value="1"/>
</dbReference>
<dbReference type="PANTHER" id="PTHR45947:SF15">
    <property type="entry name" value="TEICHURONIC ACID BIOSYNTHESIS GLYCOSYLTRANSFERASE TUAC-RELATED"/>
    <property type="match status" value="1"/>
</dbReference>
<dbReference type="InterPro" id="IPR028098">
    <property type="entry name" value="Glyco_trans_4-like_N"/>
</dbReference>